<dbReference type="AlphaFoldDB" id="A0A0H2Z875"/>
<gene>
    <name evidence="2" type="ordered locus">PA14_48900</name>
</gene>
<name>A0A0H2Z875_PSEAB</name>
<dbReference type="EMBL" id="CP000438">
    <property type="protein sequence ID" value="ABJ10373.1"/>
    <property type="molecule type" value="Genomic_DNA"/>
</dbReference>
<evidence type="ECO:0000313" key="2">
    <source>
        <dbReference type="EMBL" id="ABJ10373.1"/>
    </source>
</evidence>
<dbReference type="Proteomes" id="UP000000653">
    <property type="component" value="Chromosome"/>
</dbReference>
<keyword evidence="1" id="KW-0812">Transmembrane</keyword>
<accession>A0A0H2Z875</accession>
<sequence>MIDWEFLVPVAMGWALHHWWTVMTALAAVGAPP</sequence>
<proteinExistence type="predicted"/>
<dbReference type="KEGG" id="pau:PA14_48900"/>
<dbReference type="HOGENOM" id="CLU_218773_0_0_6"/>
<keyword evidence="1" id="KW-0472">Membrane</keyword>
<evidence type="ECO:0000256" key="1">
    <source>
        <dbReference type="SAM" id="Phobius"/>
    </source>
</evidence>
<feature type="transmembrane region" description="Helical" evidence="1">
    <location>
        <begin position="6"/>
        <end position="29"/>
    </location>
</feature>
<reference evidence="2 3" key="1">
    <citation type="journal article" date="2006" name="Genome Biol.">
        <title>Genomic analysis reveals that Pseudomonas aeruginosa virulence is combinatorial.</title>
        <authorList>
            <person name="Lee D.G."/>
            <person name="Urbach J.M."/>
            <person name="Wu G."/>
            <person name="Liberati N.T."/>
            <person name="Feinbaum R.L."/>
            <person name="Miyata S."/>
            <person name="Diggins L.T."/>
            <person name="He J."/>
            <person name="Saucier M."/>
            <person name="Deziel E."/>
            <person name="Friedman L."/>
            <person name="Li L."/>
            <person name="Grills G."/>
            <person name="Montgomery K."/>
            <person name="Kucherlapati R."/>
            <person name="Rahme L.G."/>
            <person name="Ausubel F.M."/>
        </authorList>
    </citation>
    <scope>NUCLEOTIDE SEQUENCE [LARGE SCALE GENOMIC DNA]</scope>
    <source>
        <strain evidence="2 3">UCBPP-PA14</strain>
    </source>
</reference>
<organism evidence="2 3">
    <name type="scientific">Pseudomonas aeruginosa (strain UCBPP-PA14)</name>
    <dbReference type="NCBI Taxonomy" id="208963"/>
    <lineage>
        <taxon>Bacteria</taxon>
        <taxon>Pseudomonadati</taxon>
        <taxon>Pseudomonadota</taxon>
        <taxon>Gammaproteobacteria</taxon>
        <taxon>Pseudomonadales</taxon>
        <taxon>Pseudomonadaceae</taxon>
        <taxon>Pseudomonas</taxon>
    </lineage>
</organism>
<evidence type="ECO:0000313" key="3">
    <source>
        <dbReference type="Proteomes" id="UP000000653"/>
    </source>
</evidence>
<protein>
    <submittedName>
        <fullName evidence="2">Uncharacterized protein</fullName>
    </submittedName>
</protein>
<keyword evidence="1" id="KW-1133">Transmembrane helix</keyword>